<dbReference type="EMBL" id="JBHSKG010000005">
    <property type="protein sequence ID" value="MFC5139082.1"/>
    <property type="molecule type" value="Genomic_DNA"/>
</dbReference>
<dbReference type="RefSeq" id="WP_378021271.1">
    <property type="nucleotide sequence ID" value="NZ_JBHSKG010000005.1"/>
</dbReference>
<organism evidence="2 3">
    <name type="scientific">Actinomycetospora rhizophila</name>
    <dbReference type="NCBI Taxonomy" id="1416876"/>
    <lineage>
        <taxon>Bacteria</taxon>
        <taxon>Bacillati</taxon>
        <taxon>Actinomycetota</taxon>
        <taxon>Actinomycetes</taxon>
        <taxon>Pseudonocardiales</taxon>
        <taxon>Pseudonocardiaceae</taxon>
        <taxon>Actinomycetospora</taxon>
    </lineage>
</organism>
<sequence length="61" mass="6209">MTGRVLVVLGLAAVLAGCGVRPESEPEPLPPTAPVVMPPSVTQEPAPTPSNPTTPPPPHRP</sequence>
<comment type="caution">
    <text evidence="2">The sequence shown here is derived from an EMBL/GenBank/DDBJ whole genome shotgun (WGS) entry which is preliminary data.</text>
</comment>
<evidence type="ECO:0000256" key="1">
    <source>
        <dbReference type="SAM" id="MobiDB-lite"/>
    </source>
</evidence>
<accession>A0ABV9ZFW7</accession>
<gene>
    <name evidence="2" type="ORF">ACFPK1_12640</name>
</gene>
<evidence type="ECO:0000313" key="3">
    <source>
        <dbReference type="Proteomes" id="UP001596175"/>
    </source>
</evidence>
<evidence type="ECO:0000313" key="2">
    <source>
        <dbReference type="EMBL" id="MFC5139082.1"/>
    </source>
</evidence>
<protein>
    <submittedName>
        <fullName evidence="2">Uncharacterized protein</fullName>
    </submittedName>
</protein>
<keyword evidence="3" id="KW-1185">Reference proteome</keyword>
<proteinExistence type="predicted"/>
<reference evidence="3" key="1">
    <citation type="journal article" date="2019" name="Int. J. Syst. Evol. Microbiol.">
        <title>The Global Catalogue of Microorganisms (GCM) 10K type strain sequencing project: providing services to taxonomists for standard genome sequencing and annotation.</title>
        <authorList>
            <consortium name="The Broad Institute Genomics Platform"/>
            <consortium name="The Broad Institute Genome Sequencing Center for Infectious Disease"/>
            <person name="Wu L."/>
            <person name="Ma J."/>
        </authorList>
    </citation>
    <scope>NUCLEOTIDE SEQUENCE [LARGE SCALE GENOMIC DNA]</scope>
    <source>
        <strain evidence="3">XZYJ18</strain>
    </source>
</reference>
<feature type="compositionally biased region" description="Pro residues" evidence="1">
    <location>
        <begin position="46"/>
        <end position="61"/>
    </location>
</feature>
<feature type="region of interest" description="Disordered" evidence="1">
    <location>
        <begin position="20"/>
        <end position="61"/>
    </location>
</feature>
<feature type="compositionally biased region" description="Pro residues" evidence="1">
    <location>
        <begin position="27"/>
        <end position="37"/>
    </location>
</feature>
<name>A0ABV9ZFW7_9PSEU</name>
<dbReference type="PROSITE" id="PS51257">
    <property type="entry name" value="PROKAR_LIPOPROTEIN"/>
    <property type="match status" value="1"/>
</dbReference>
<dbReference type="Proteomes" id="UP001596175">
    <property type="component" value="Unassembled WGS sequence"/>
</dbReference>